<dbReference type="Proteomes" id="UP001165289">
    <property type="component" value="Unassembled WGS sequence"/>
</dbReference>
<dbReference type="AlphaFoldDB" id="A0AAV7KER3"/>
<accession>A0AAV7KER3</accession>
<reference evidence="2 3" key="1">
    <citation type="journal article" date="2023" name="BMC Biol.">
        <title>The compact genome of the sponge Oopsacas minuta (Hexactinellida) is lacking key metazoan core genes.</title>
        <authorList>
            <person name="Santini S."/>
            <person name="Schenkelaars Q."/>
            <person name="Jourda C."/>
            <person name="Duchesne M."/>
            <person name="Belahbib H."/>
            <person name="Rocher C."/>
            <person name="Selva M."/>
            <person name="Riesgo A."/>
            <person name="Vervoort M."/>
            <person name="Leys S.P."/>
            <person name="Kodjabachian L."/>
            <person name="Le Bivic A."/>
            <person name="Borchiellini C."/>
            <person name="Claverie J.M."/>
            <person name="Renard E."/>
        </authorList>
    </citation>
    <scope>NUCLEOTIDE SEQUENCE [LARGE SCALE GENOMIC DNA]</scope>
    <source>
        <strain evidence="2">SPO-2</strain>
    </source>
</reference>
<dbReference type="GO" id="GO:0016540">
    <property type="term" value="P:protein autoprocessing"/>
    <property type="evidence" value="ECO:0007669"/>
    <property type="project" value="InterPro"/>
</dbReference>
<dbReference type="InterPro" id="IPR036844">
    <property type="entry name" value="Hint_dom_sf"/>
</dbReference>
<dbReference type="InterPro" id="IPR001767">
    <property type="entry name" value="Hedgehog_Hint"/>
</dbReference>
<organism evidence="2 3">
    <name type="scientific">Oopsacas minuta</name>
    <dbReference type="NCBI Taxonomy" id="111878"/>
    <lineage>
        <taxon>Eukaryota</taxon>
        <taxon>Metazoa</taxon>
        <taxon>Porifera</taxon>
        <taxon>Hexactinellida</taxon>
        <taxon>Hexasterophora</taxon>
        <taxon>Lyssacinosida</taxon>
        <taxon>Leucopsacidae</taxon>
        <taxon>Oopsacas</taxon>
    </lineage>
</organism>
<sequence length="988" mass="112040">MAHPSLNVCQIERDKNILDFESIMSLPKSLPEAYKLHLKRTNHPAIKLFASSLQAHRSCNEAILFLYGVSGAGKSSTLNHLFSTDLIPTSATESATDSVTEWVSSMHSEHWRVSNLEVGFVDVPGWGDSEGRDATNFALMEQFLTVHLILGSKPRKLYPNIVLLVFNSNDNRILGSEANALRMLRTLSKLNIVDKKRPNVVIVLTHVCSHSKIEFSEKLSKQSLIYQNIARSCLGVNPPVVLIENNPTYQLTIQGDWTLLYDDTEQPLNLYKAIRDLMVSAGDEVGKEAIRLYFDSRAKNQPKERLRIDSNLCNKKMLTKLEKNWLTNIQSRLPSYKSTSLNVYLLNYLSSHPDMDIKEGDVNGLLLALANNWSDKSCINTKDLSVLECLLPHYVMSVKEKELLTKALELNTPKIPDCIRAMGHGYDMKNGTITPGHIIDLCLDEYFCSFLNGPLSKAFSLFPFEGSRISFGTITLDERRVAQILQLNLVKQQFFNNSVSLKCNTTALIDPCFFEIDQIIRSMMNNELVHFWIEAGLFNVQLNLPFAKLSKQFCDVITSLPITAFTENGELNLEFSNFFNEYGQFVIISANGGGIVEGTFNFLDSQSDILDFTVPSDILEKMESYLELLFDLIKDGTNWRDFSNDFSQEIFRFLQIPIHLFVATEYPQIAQLIKQALEYTLNADELYYLYDESLNIDSLATEMNKTIIKNPRPASLQSKSTSIAVTRFKKRSESTIVAEPSAHFQPINSVSLKKPKYITRDEVSSSDKTKIEKLKLNCFNSDSKVILKGGKCIKISQINIGDYVLSLNKKCNQFTYSKVYMWGHLDHDSTASFLEIQHEYGSIKLTENHLILHGNDKQVVTASSLHIGDIIHYFESTDSDIYRIIPTKVTGVRLHVHKGVYSPFTRNSLIIVDGVVCSVFAVPDSSVNQFTRFEKICKISLSPFIFISFIGSEDKLIIKSQNIKLHPYTELLLRLYHSVPRVRSYFNK</sequence>
<dbReference type="Gene3D" id="3.40.50.300">
    <property type="entry name" value="P-loop containing nucleotide triphosphate hydrolases"/>
    <property type="match status" value="1"/>
</dbReference>
<dbReference type="InterPro" id="IPR027417">
    <property type="entry name" value="P-loop_NTPase"/>
</dbReference>
<evidence type="ECO:0000313" key="3">
    <source>
        <dbReference type="Proteomes" id="UP001165289"/>
    </source>
</evidence>
<evidence type="ECO:0000313" key="2">
    <source>
        <dbReference type="EMBL" id="KAI6659837.1"/>
    </source>
</evidence>
<dbReference type="InterPro" id="IPR003587">
    <property type="entry name" value="Hint_dom_N"/>
</dbReference>
<keyword evidence="3" id="KW-1185">Reference proteome</keyword>
<name>A0AAV7KER3_9METZ</name>
<dbReference type="EMBL" id="JAKMXF010000045">
    <property type="protein sequence ID" value="KAI6659837.1"/>
    <property type="molecule type" value="Genomic_DNA"/>
</dbReference>
<comment type="caution">
    <text evidence="2">The sequence shown here is derived from an EMBL/GenBank/DDBJ whole genome shotgun (WGS) entry which is preliminary data.</text>
</comment>
<dbReference type="PANTHER" id="PTHR11889">
    <property type="entry name" value="HEDGEHOG"/>
    <property type="match status" value="1"/>
</dbReference>
<dbReference type="InterPro" id="IPR006141">
    <property type="entry name" value="Intein_N"/>
</dbReference>
<dbReference type="GO" id="GO:0016539">
    <property type="term" value="P:intein-mediated protein splicing"/>
    <property type="evidence" value="ECO:0007669"/>
    <property type="project" value="InterPro"/>
</dbReference>
<dbReference type="Gene3D" id="2.170.16.10">
    <property type="entry name" value="Hedgehog/Intein (Hint) domain"/>
    <property type="match status" value="1"/>
</dbReference>
<dbReference type="PANTHER" id="PTHR11889:SF31">
    <property type="entry name" value="PROTEIN HEDGEHOG"/>
    <property type="match status" value="1"/>
</dbReference>
<evidence type="ECO:0000259" key="1">
    <source>
        <dbReference type="SMART" id="SM00306"/>
    </source>
</evidence>
<dbReference type="SMART" id="SM00306">
    <property type="entry name" value="HintN"/>
    <property type="match status" value="1"/>
</dbReference>
<dbReference type="SUPFAM" id="SSF52540">
    <property type="entry name" value="P-loop containing nucleoside triphosphate hydrolases"/>
    <property type="match status" value="1"/>
</dbReference>
<dbReference type="CDD" id="cd00081">
    <property type="entry name" value="Hint"/>
    <property type="match status" value="1"/>
</dbReference>
<gene>
    <name evidence="2" type="ORF">LOD99_10591</name>
</gene>
<proteinExistence type="predicted"/>
<dbReference type="SUPFAM" id="SSF51294">
    <property type="entry name" value="Hedgehog/intein (Hint) domain"/>
    <property type="match status" value="1"/>
</dbReference>
<dbReference type="InterPro" id="IPR050387">
    <property type="entry name" value="Hedgehog_Signaling"/>
</dbReference>
<dbReference type="Pfam" id="PF01079">
    <property type="entry name" value="Hint"/>
    <property type="match status" value="1"/>
</dbReference>
<dbReference type="PROSITE" id="PS50817">
    <property type="entry name" value="INTEIN_N_TER"/>
    <property type="match status" value="1"/>
</dbReference>
<protein>
    <recommendedName>
        <fullName evidence="1">Hint domain-containing protein</fullName>
    </recommendedName>
</protein>
<feature type="domain" description="Hint" evidence="1">
    <location>
        <begin position="776"/>
        <end position="875"/>
    </location>
</feature>